<comment type="caution">
    <text evidence="1">The sequence shown here is derived from an EMBL/GenBank/DDBJ whole genome shotgun (WGS) entry which is preliminary data.</text>
</comment>
<sequence length="163" mass="18893">MTDTDEELIREVYSRYGLAMYMAQVLEHGMVNAVIIMHTLDTRRSHADEESWLAAFDAAYESGLAKTYGNMLRQLETLNGFPPDLLARLRAAKEDRDVLAHRFFRQNDVAFLNPRGRTAMIVWCEDRIELFKALSDEVDAFLEPIQERHGISKEWIERAQDQS</sequence>
<dbReference type="RefSeq" id="WP_339587521.1">
    <property type="nucleotide sequence ID" value="NZ_JBBHJZ010000002.1"/>
</dbReference>
<accession>A0ABU8RX41</accession>
<keyword evidence="2" id="KW-1185">Reference proteome</keyword>
<evidence type="ECO:0000313" key="1">
    <source>
        <dbReference type="EMBL" id="MEJ5977589.1"/>
    </source>
</evidence>
<evidence type="ECO:0000313" key="2">
    <source>
        <dbReference type="Proteomes" id="UP001361239"/>
    </source>
</evidence>
<protein>
    <submittedName>
        <fullName evidence="1">Uncharacterized protein</fullName>
    </submittedName>
</protein>
<dbReference type="Proteomes" id="UP001361239">
    <property type="component" value="Unassembled WGS sequence"/>
</dbReference>
<reference evidence="1 2" key="1">
    <citation type="submission" date="2024-03" db="EMBL/GenBank/DDBJ databases">
        <authorList>
            <person name="Jo J.-H."/>
        </authorList>
    </citation>
    <scope>NUCLEOTIDE SEQUENCE [LARGE SCALE GENOMIC DNA]</scope>
    <source>
        <strain evidence="1 2">PS1R-30</strain>
    </source>
</reference>
<proteinExistence type="predicted"/>
<name>A0ABU8RX41_9SPHN</name>
<dbReference type="EMBL" id="JBBHJZ010000002">
    <property type="protein sequence ID" value="MEJ5977589.1"/>
    <property type="molecule type" value="Genomic_DNA"/>
</dbReference>
<gene>
    <name evidence="1" type="ORF">WG901_13145</name>
</gene>
<organism evidence="1 2">
    <name type="scientific">Novosphingobium anseongense</name>
    <dbReference type="NCBI Taxonomy" id="3133436"/>
    <lineage>
        <taxon>Bacteria</taxon>
        <taxon>Pseudomonadati</taxon>
        <taxon>Pseudomonadota</taxon>
        <taxon>Alphaproteobacteria</taxon>
        <taxon>Sphingomonadales</taxon>
        <taxon>Sphingomonadaceae</taxon>
        <taxon>Novosphingobium</taxon>
    </lineage>
</organism>